<feature type="transmembrane region" description="Helical" evidence="7">
    <location>
        <begin position="307"/>
        <end position="330"/>
    </location>
</feature>
<dbReference type="InterPro" id="IPR006707">
    <property type="entry name" value="T7SS_EccD"/>
</dbReference>
<name>A0A1X1R8M0_MYCBE</name>
<proteinExistence type="inferred from homology"/>
<dbReference type="AlphaFoldDB" id="A0A1X1R8M0"/>
<keyword evidence="10" id="KW-1185">Reference proteome</keyword>
<evidence type="ECO:0000259" key="8">
    <source>
        <dbReference type="Pfam" id="PF19053"/>
    </source>
</evidence>
<comment type="subcellular location">
    <subcellularLocation>
        <location evidence="1">Cell membrane</location>
        <topology evidence="1">Multi-pass membrane protein</topology>
    </subcellularLocation>
</comment>
<accession>A0A1X1R8M0</accession>
<dbReference type="Gene3D" id="3.10.20.90">
    <property type="entry name" value="Phosphatidylinositol 3-kinase Catalytic Subunit, Chain A, domain 1"/>
    <property type="match status" value="1"/>
</dbReference>
<dbReference type="STRING" id="56425.AWB93_07435"/>
<evidence type="ECO:0000256" key="7">
    <source>
        <dbReference type="SAM" id="Phobius"/>
    </source>
</evidence>
<evidence type="ECO:0000313" key="9">
    <source>
        <dbReference type="EMBL" id="ORV01224.1"/>
    </source>
</evidence>
<organism evidence="9 10">
    <name type="scientific">Mycobacterium bohemicum</name>
    <dbReference type="NCBI Taxonomy" id="56425"/>
    <lineage>
        <taxon>Bacteria</taxon>
        <taxon>Bacillati</taxon>
        <taxon>Actinomycetota</taxon>
        <taxon>Actinomycetes</taxon>
        <taxon>Mycobacteriales</taxon>
        <taxon>Mycobacteriaceae</taxon>
        <taxon>Mycobacterium</taxon>
    </lineage>
</organism>
<feature type="transmembrane region" description="Helical" evidence="7">
    <location>
        <begin position="264"/>
        <end position="286"/>
    </location>
</feature>
<reference evidence="9 10" key="1">
    <citation type="submission" date="2016-01" db="EMBL/GenBank/DDBJ databases">
        <title>The new phylogeny of the genus Mycobacterium.</title>
        <authorList>
            <person name="Tarcisio F."/>
            <person name="Conor M."/>
            <person name="Antonella G."/>
            <person name="Elisabetta G."/>
            <person name="Giulia F.S."/>
            <person name="Sara T."/>
            <person name="Anna F."/>
            <person name="Clotilde B."/>
            <person name="Roberto B."/>
            <person name="Veronica D.S."/>
            <person name="Fabio R."/>
            <person name="Monica P."/>
            <person name="Olivier J."/>
            <person name="Enrico T."/>
            <person name="Nicola S."/>
        </authorList>
    </citation>
    <scope>NUCLEOTIDE SEQUENCE [LARGE SCALE GENOMIC DNA]</scope>
    <source>
        <strain evidence="9 10">DSM 44277</strain>
    </source>
</reference>
<dbReference type="PIRSF" id="PIRSF017804">
    <property type="entry name" value="Secretion_EccD1"/>
    <property type="match status" value="1"/>
</dbReference>
<dbReference type="NCBIfam" id="TIGR03920">
    <property type="entry name" value="T7SS_EccD"/>
    <property type="match status" value="1"/>
</dbReference>
<feature type="transmembrane region" description="Helical" evidence="7">
    <location>
        <begin position="392"/>
        <end position="414"/>
    </location>
</feature>
<evidence type="ECO:0000256" key="1">
    <source>
        <dbReference type="ARBA" id="ARBA00004651"/>
    </source>
</evidence>
<evidence type="ECO:0000256" key="2">
    <source>
        <dbReference type="ARBA" id="ARBA00006162"/>
    </source>
</evidence>
<dbReference type="InterPro" id="IPR024962">
    <property type="entry name" value="YukD-like"/>
</dbReference>
<feature type="transmembrane region" description="Helical" evidence="7">
    <location>
        <begin position="235"/>
        <end position="258"/>
    </location>
</feature>
<feature type="transmembrane region" description="Helical" evidence="7">
    <location>
        <begin position="426"/>
        <end position="449"/>
    </location>
</feature>
<evidence type="ECO:0000256" key="3">
    <source>
        <dbReference type="ARBA" id="ARBA00022475"/>
    </source>
</evidence>
<feature type="transmembrane region" description="Helical" evidence="7">
    <location>
        <begin position="124"/>
        <end position="146"/>
    </location>
</feature>
<feature type="domain" description="EccD-like transmembrane" evidence="8">
    <location>
        <begin position="122"/>
        <end position="452"/>
    </location>
</feature>
<dbReference type="Proteomes" id="UP000193990">
    <property type="component" value="Unassembled WGS sequence"/>
</dbReference>
<comment type="caution">
    <text evidence="9">The sequence shown here is derived from an EMBL/GenBank/DDBJ whole genome shotgun (WGS) entry which is preliminary data.</text>
</comment>
<feature type="transmembrane region" description="Helical" evidence="7">
    <location>
        <begin position="336"/>
        <end position="354"/>
    </location>
</feature>
<keyword evidence="4 7" id="KW-0812">Transmembrane</keyword>
<dbReference type="InterPro" id="IPR044049">
    <property type="entry name" value="EccD_transm"/>
</dbReference>
<gene>
    <name evidence="9" type="ORF">AWB93_07435</name>
</gene>
<feature type="transmembrane region" description="Helical" evidence="7">
    <location>
        <begin position="152"/>
        <end position="171"/>
    </location>
</feature>
<protein>
    <recommendedName>
        <fullName evidence="8">EccD-like transmembrane domain-containing protein</fullName>
    </recommendedName>
</protein>
<evidence type="ECO:0000256" key="5">
    <source>
        <dbReference type="ARBA" id="ARBA00022989"/>
    </source>
</evidence>
<feature type="transmembrane region" description="Helical" evidence="7">
    <location>
        <begin position="366"/>
        <end position="386"/>
    </location>
</feature>
<keyword evidence="5 7" id="KW-1133">Transmembrane helix</keyword>
<keyword evidence="3" id="KW-1003">Cell membrane</keyword>
<keyword evidence="6 7" id="KW-0472">Membrane</keyword>
<dbReference type="GO" id="GO:0005886">
    <property type="term" value="C:plasma membrane"/>
    <property type="evidence" value="ECO:0007669"/>
    <property type="project" value="UniProtKB-SubCell"/>
</dbReference>
<evidence type="ECO:0000313" key="10">
    <source>
        <dbReference type="Proteomes" id="UP000193990"/>
    </source>
</evidence>
<sequence>MPAPSALEPGLRRVSVHAGTAVADLALPACVPVAALIPEIVDMLAGDEGVEPCHAGGYQLSRPGAPALTRSMTLADNGIRDGDVLVLGRSPSPVIPARCDDDAHVVAKTLAEASPSWGPLRTRLAGAVAAVCLTGIGGLALIRIAFSRHDAGAAGVAACAGLVALPFAVIAHRGFGDAIAGLALSLIATAFAAVAGFLAVPGVPGSSGALLATTAAAATAAACRRASGCGGVTLNAVTCAAVVVAGAAFAGVLTSAPLPALGSATALVSLGLLGVAARVSIVLAGLSPRTALDPNDIGGARLEARALRAGDLLTGLLAAFSSSAAVGAVVTVLAGAPRLCCIGFGALTGGLLLLRSRGNDVMRTLVFVITGMAVTATAFGAAAVHAPGGGPWVAAGTAVLAAAAMFLGFVAPALTLSPVVDRAVDLLEAAALLVMVPLTCWICGLYAAVRGLVLG</sequence>
<dbReference type="Pfam" id="PF19053">
    <property type="entry name" value="EccD"/>
    <property type="match status" value="1"/>
</dbReference>
<comment type="similarity">
    <text evidence="2">Belongs to the EccD/Snm4 family.</text>
</comment>
<evidence type="ECO:0000256" key="6">
    <source>
        <dbReference type="ARBA" id="ARBA00023136"/>
    </source>
</evidence>
<evidence type="ECO:0000256" key="4">
    <source>
        <dbReference type="ARBA" id="ARBA00022692"/>
    </source>
</evidence>
<dbReference type="EMBL" id="LQOK01000021">
    <property type="protein sequence ID" value="ORV01224.1"/>
    <property type="molecule type" value="Genomic_DNA"/>
</dbReference>
<dbReference type="Pfam" id="PF08817">
    <property type="entry name" value="YukD"/>
    <property type="match status" value="1"/>
</dbReference>